<protein>
    <recommendedName>
        <fullName evidence="3">CYTH domain-containing protein</fullName>
    </recommendedName>
</protein>
<gene>
    <name evidence="1" type="ORF">GCM10023203_48780</name>
</gene>
<dbReference type="EMBL" id="BAABHQ010000018">
    <property type="protein sequence ID" value="GAA4889752.1"/>
    <property type="molecule type" value="Genomic_DNA"/>
</dbReference>
<reference evidence="2" key="1">
    <citation type="journal article" date="2019" name="Int. J. Syst. Evol. Microbiol.">
        <title>The Global Catalogue of Microorganisms (GCM) 10K type strain sequencing project: providing services to taxonomists for standard genome sequencing and annotation.</title>
        <authorList>
            <consortium name="The Broad Institute Genomics Platform"/>
            <consortium name="The Broad Institute Genome Sequencing Center for Infectious Disease"/>
            <person name="Wu L."/>
            <person name="Ma J."/>
        </authorList>
    </citation>
    <scope>NUCLEOTIDE SEQUENCE [LARGE SCALE GENOMIC DNA]</scope>
    <source>
        <strain evidence="2">JCM 17983</strain>
    </source>
</reference>
<organism evidence="1 2">
    <name type="scientific">Actinomycetospora straminea</name>
    <dbReference type="NCBI Taxonomy" id="663607"/>
    <lineage>
        <taxon>Bacteria</taxon>
        <taxon>Bacillati</taxon>
        <taxon>Actinomycetota</taxon>
        <taxon>Actinomycetes</taxon>
        <taxon>Pseudonocardiales</taxon>
        <taxon>Pseudonocardiaceae</taxon>
        <taxon>Actinomycetospora</taxon>
    </lineage>
</organism>
<comment type="caution">
    <text evidence="1">The sequence shown here is derived from an EMBL/GenBank/DDBJ whole genome shotgun (WGS) entry which is preliminary data.</text>
</comment>
<proteinExistence type="predicted"/>
<keyword evidence="2" id="KW-1185">Reference proteome</keyword>
<evidence type="ECO:0000313" key="2">
    <source>
        <dbReference type="Proteomes" id="UP001500457"/>
    </source>
</evidence>
<dbReference type="Proteomes" id="UP001500457">
    <property type="component" value="Unassembled WGS sequence"/>
</dbReference>
<dbReference type="RefSeq" id="WP_274234350.1">
    <property type="nucleotide sequence ID" value="NZ_BAABHQ010000018.1"/>
</dbReference>
<evidence type="ECO:0008006" key="3">
    <source>
        <dbReference type="Google" id="ProtNLM"/>
    </source>
</evidence>
<accession>A0ABP9EXQ8</accession>
<name>A0ABP9EXQ8_9PSEU</name>
<sequence length="260" mass="28017">MLERARTLRGADLATALGFPPPGDAAWAGIAESGAGSVELKVLLVPREGSTLRLAGRHGRVRTRRLHLLDTRDLALARHGVHVRLRDRGRDRWDLTVRVRGEDPVPGGTPPTAARVELDVLPGVVFRSTEVREPLPAGRATACRDGRVDVHDLLTDDQAALLAGAVPDLAGVALGTHGPLVIERASVPRPRCRLAHARHERCRFPGGRVLEEFSARCAPADARVTAEAVAGFLTRHGLTPEPPHRTKTAVWADVLRARPA</sequence>
<evidence type="ECO:0000313" key="1">
    <source>
        <dbReference type="EMBL" id="GAA4889752.1"/>
    </source>
</evidence>